<organism evidence="9 10">
    <name type="scientific">Candidatus Avichristensenella intestinipullorum</name>
    <dbReference type="NCBI Taxonomy" id="2840693"/>
    <lineage>
        <taxon>Bacteria</taxon>
        <taxon>Bacillati</taxon>
        <taxon>Bacillota</taxon>
        <taxon>Clostridia</taxon>
        <taxon>Candidatus Avichristensenella</taxon>
    </lineage>
</organism>
<evidence type="ECO:0000256" key="3">
    <source>
        <dbReference type="ARBA" id="ARBA00022670"/>
    </source>
</evidence>
<name>A0A9D0YX46_9FIRM</name>
<evidence type="ECO:0000259" key="8">
    <source>
        <dbReference type="Pfam" id="PF17676"/>
    </source>
</evidence>
<dbReference type="GO" id="GO:0006508">
    <property type="term" value="P:proteolysis"/>
    <property type="evidence" value="ECO:0007669"/>
    <property type="project" value="UniProtKB-KW"/>
</dbReference>
<reference evidence="9" key="2">
    <citation type="journal article" date="2021" name="PeerJ">
        <title>Extensive microbial diversity within the chicken gut microbiome revealed by metagenomics and culture.</title>
        <authorList>
            <person name="Gilroy R."/>
            <person name="Ravi A."/>
            <person name="Getino M."/>
            <person name="Pursley I."/>
            <person name="Horton D.L."/>
            <person name="Alikhan N.F."/>
            <person name="Baker D."/>
            <person name="Gharbi K."/>
            <person name="Hall N."/>
            <person name="Watson M."/>
            <person name="Adriaenssens E.M."/>
            <person name="Foster-Nyarko E."/>
            <person name="Jarju S."/>
            <person name="Secka A."/>
            <person name="Antonio M."/>
            <person name="Oren A."/>
            <person name="Chaudhuri R.R."/>
            <person name="La Ragione R."/>
            <person name="Hildebrand F."/>
            <person name="Pallen M.J."/>
        </authorList>
    </citation>
    <scope>NUCLEOTIDE SEQUENCE</scope>
    <source>
        <strain evidence="9">ChiHile30-977</strain>
    </source>
</reference>
<dbReference type="GO" id="GO:0004180">
    <property type="term" value="F:carboxypeptidase activity"/>
    <property type="evidence" value="ECO:0007669"/>
    <property type="project" value="UniProtKB-KW"/>
</dbReference>
<evidence type="ECO:0000256" key="4">
    <source>
        <dbReference type="ARBA" id="ARBA00022801"/>
    </source>
</evidence>
<dbReference type="InterPro" id="IPR003507">
    <property type="entry name" value="S66_fam"/>
</dbReference>
<feature type="active site" description="Charge relay system" evidence="6">
    <location>
        <position position="281"/>
    </location>
</feature>
<evidence type="ECO:0000256" key="5">
    <source>
        <dbReference type="ARBA" id="ARBA00022825"/>
    </source>
</evidence>
<feature type="active site" description="Nucleophile" evidence="6">
    <location>
        <position position="110"/>
    </location>
</feature>
<dbReference type="PANTHER" id="PTHR30237">
    <property type="entry name" value="MURAMOYLTETRAPEPTIDE CARBOXYPEPTIDASE"/>
    <property type="match status" value="1"/>
</dbReference>
<dbReference type="Gene3D" id="3.40.50.10740">
    <property type="entry name" value="Class I glutamine amidotransferase-like"/>
    <property type="match status" value="1"/>
</dbReference>
<dbReference type="CDD" id="cd07025">
    <property type="entry name" value="Peptidase_S66"/>
    <property type="match status" value="1"/>
</dbReference>
<dbReference type="Proteomes" id="UP000886819">
    <property type="component" value="Unassembled WGS sequence"/>
</dbReference>
<dbReference type="PANTHER" id="PTHR30237:SF2">
    <property type="entry name" value="MUREIN TETRAPEPTIDE CARBOXYPEPTIDASE"/>
    <property type="match status" value="1"/>
</dbReference>
<dbReference type="InterPro" id="IPR027461">
    <property type="entry name" value="Carboxypeptidase_A_C_sf"/>
</dbReference>
<keyword evidence="2" id="KW-0121">Carboxypeptidase</keyword>
<comment type="similarity">
    <text evidence="1">Belongs to the peptidase S66 family.</text>
</comment>
<protein>
    <submittedName>
        <fullName evidence="9">LD-carboxypeptidase</fullName>
    </submittedName>
</protein>
<keyword evidence="5" id="KW-0720">Serine protease</keyword>
<dbReference type="InterPro" id="IPR027478">
    <property type="entry name" value="LdcA_N"/>
</dbReference>
<dbReference type="Pfam" id="PF02016">
    <property type="entry name" value="Peptidase_S66"/>
    <property type="match status" value="1"/>
</dbReference>
<feature type="domain" description="LD-carboxypeptidase C-terminal" evidence="8">
    <location>
        <begin position="180"/>
        <end position="296"/>
    </location>
</feature>
<feature type="active site" description="Charge relay system" evidence="6">
    <location>
        <position position="211"/>
    </location>
</feature>
<dbReference type="EMBL" id="DVFI01000122">
    <property type="protein sequence ID" value="HIQ63704.1"/>
    <property type="molecule type" value="Genomic_DNA"/>
</dbReference>
<evidence type="ECO:0000256" key="1">
    <source>
        <dbReference type="ARBA" id="ARBA00010233"/>
    </source>
</evidence>
<accession>A0A9D0YX46</accession>
<feature type="domain" description="LD-carboxypeptidase N-terminal" evidence="7">
    <location>
        <begin position="14"/>
        <end position="130"/>
    </location>
</feature>
<evidence type="ECO:0000256" key="6">
    <source>
        <dbReference type="PIRSR" id="PIRSR028757-1"/>
    </source>
</evidence>
<dbReference type="PIRSF" id="PIRSF028757">
    <property type="entry name" value="LD-carboxypeptidase"/>
    <property type="match status" value="1"/>
</dbReference>
<dbReference type="Gene3D" id="3.50.30.60">
    <property type="entry name" value="LD-carboxypeptidase A C-terminal domain-like"/>
    <property type="match status" value="1"/>
</dbReference>
<dbReference type="InterPro" id="IPR040921">
    <property type="entry name" value="Peptidase_S66C"/>
</dbReference>
<dbReference type="Pfam" id="PF17676">
    <property type="entry name" value="Peptidase_S66C"/>
    <property type="match status" value="1"/>
</dbReference>
<dbReference type="InterPro" id="IPR029062">
    <property type="entry name" value="Class_I_gatase-like"/>
</dbReference>
<evidence type="ECO:0000259" key="7">
    <source>
        <dbReference type="Pfam" id="PF02016"/>
    </source>
</evidence>
<comment type="caution">
    <text evidence="9">The sequence shown here is derived from an EMBL/GenBank/DDBJ whole genome shotgun (WGS) entry which is preliminary data.</text>
</comment>
<evidence type="ECO:0000313" key="9">
    <source>
        <dbReference type="EMBL" id="HIQ63704.1"/>
    </source>
</evidence>
<evidence type="ECO:0000313" key="10">
    <source>
        <dbReference type="Proteomes" id="UP000886819"/>
    </source>
</evidence>
<proteinExistence type="inferred from homology"/>
<sequence length="311" mass="32940">MIKPRAVRPGQTLGLVAPSSALPHPERLPAAVDALKARGYAVKVGQSCLARYGNLAGEDALRAQDINQMFRDREVDAILCVRGGYGATRIVPMLDYEAIGNNPKVFSGYSDVTALHSAIGERTGLVTFHGLMAVSDLAGETVDAFSEAAFWRVVGEAAPAGLLENPPEWPRETLVGGRAQGRLIGGNLSLLAACMGTPYAYGFDGAILFIEEVSEQPYAVDRMLTQLRNAGAFERCAGVVLGEFTNCQSREGEPALPLRQIFLDCIGPAGKPILAGLRCGHCTPKLTLPFGVACALDADARTLTVLESAVV</sequence>
<dbReference type="SUPFAM" id="SSF141986">
    <property type="entry name" value="LD-carboxypeptidase A C-terminal domain-like"/>
    <property type="match status" value="1"/>
</dbReference>
<dbReference type="SUPFAM" id="SSF52317">
    <property type="entry name" value="Class I glutamine amidotransferase-like"/>
    <property type="match status" value="1"/>
</dbReference>
<keyword evidence="4" id="KW-0378">Hydrolase</keyword>
<keyword evidence="3" id="KW-0645">Protease</keyword>
<reference evidence="9" key="1">
    <citation type="submission" date="2020-10" db="EMBL/GenBank/DDBJ databases">
        <authorList>
            <person name="Gilroy R."/>
        </authorList>
    </citation>
    <scope>NUCLEOTIDE SEQUENCE</scope>
    <source>
        <strain evidence="9">ChiHile30-977</strain>
    </source>
</reference>
<dbReference type="InterPro" id="IPR040449">
    <property type="entry name" value="Peptidase_S66_N"/>
</dbReference>
<dbReference type="AlphaFoldDB" id="A0A9D0YX46"/>
<evidence type="ECO:0000256" key="2">
    <source>
        <dbReference type="ARBA" id="ARBA00022645"/>
    </source>
</evidence>
<gene>
    <name evidence="9" type="ORF">IAA66_09020</name>
</gene>
<dbReference type="GO" id="GO:0008236">
    <property type="term" value="F:serine-type peptidase activity"/>
    <property type="evidence" value="ECO:0007669"/>
    <property type="project" value="UniProtKB-KW"/>
</dbReference>